<evidence type="ECO:0000256" key="5">
    <source>
        <dbReference type="ARBA" id="ARBA00023004"/>
    </source>
</evidence>
<feature type="transmembrane region" description="Helical" evidence="7">
    <location>
        <begin position="149"/>
        <end position="167"/>
    </location>
</feature>
<comment type="similarity">
    <text evidence="7">Belongs to the MsrQ family.</text>
</comment>
<proteinExistence type="inferred from homology"/>
<keyword evidence="7" id="KW-0479">Metal-binding</keyword>
<dbReference type="HAMAP" id="MF_01207">
    <property type="entry name" value="MsrQ"/>
    <property type="match status" value="1"/>
</dbReference>
<reference evidence="9 10" key="1">
    <citation type="submission" date="2018-10" db="EMBL/GenBank/DDBJ databases">
        <title>Genomic Encyclopedia of Type Strains, Phase IV (KMG-IV): sequencing the most valuable type-strain genomes for metagenomic binning, comparative biology and taxonomic classification.</title>
        <authorList>
            <person name="Goeker M."/>
        </authorList>
    </citation>
    <scope>NUCLEOTIDE SEQUENCE [LARGE SCALE GENOMIC DNA]</scope>
    <source>
        <strain evidence="9 10">DSM 26916</strain>
    </source>
</reference>
<dbReference type="GO" id="GO:0010181">
    <property type="term" value="F:FMN binding"/>
    <property type="evidence" value="ECO:0007669"/>
    <property type="project" value="UniProtKB-UniRule"/>
</dbReference>
<name>A0A497XIS1_9PROT</name>
<evidence type="ECO:0000313" key="10">
    <source>
        <dbReference type="Proteomes" id="UP000268908"/>
    </source>
</evidence>
<evidence type="ECO:0000256" key="2">
    <source>
        <dbReference type="ARBA" id="ARBA00022448"/>
    </source>
</evidence>
<feature type="transmembrane region" description="Helical" evidence="7">
    <location>
        <begin position="47"/>
        <end position="67"/>
    </location>
</feature>
<dbReference type="EMBL" id="RCCI01000004">
    <property type="protein sequence ID" value="RLJ67793.1"/>
    <property type="molecule type" value="Genomic_DNA"/>
</dbReference>
<dbReference type="OrthoDB" id="9788328at2"/>
<keyword evidence="7" id="KW-0285">Flavoprotein</keyword>
<comment type="cofactor">
    <cofactor evidence="7">
        <name>heme b</name>
        <dbReference type="ChEBI" id="CHEBI:60344"/>
    </cofactor>
    <text evidence="7">Binds 1 heme b (iron(II)-protoporphyrin IX) group per subunit.</text>
</comment>
<keyword evidence="7" id="KW-0249">Electron transport</keyword>
<comment type="cofactor">
    <cofactor evidence="7">
        <name>FMN</name>
        <dbReference type="ChEBI" id="CHEBI:58210"/>
    </cofactor>
    <text evidence="7">Binds 1 FMN per subunit.</text>
</comment>
<keyword evidence="3 7" id="KW-0812">Transmembrane</keyword>
<keyword evidence="5 7" id="KW-0408">Iron</keyword>
<feature type="transmembrane region" description="Helical" evidence="7">
    <location>
        <begin position="79"/>
        <end position="97"/>
    </location>
</feature>
<dbReference type="AlphaFoldDB" id="A0A497XIS1"/>
<protein>
    <recommendedName>
        <fullName evidence="7">Protein-methionine-sulfoxide reductase heme-binding subunit MsrQ</fullName>
    </recommendedName>
    <alternativeName>
        <fullName evidence="7">Flavocytochrome MsrQ</fullName>
    </alternativeName>
</protein>
<accession>A0A497XIS1</accession>
<comment type="function">
    <text evidence="7">Part of the MsrPQ system that repairs oxidized periplasmic proteins containing methionine sulfoxide residues (Met-O), using respiratory chain electrons. Thus protects these proteins from oxidative-stress damage caused by reactive species of oxygen and chlorine generated by the host defense mechanisms. MsrPQ is essential for the maintenance of envelope integrity under bleach stress, rescuing a wide series of structurally unrelated periplasmic proteins from methionine oxidation. MsrQ provides electrons for reduction to the reductase catalytic subunit MsrP, using the quinone pool of the respiratory chain.</text>
</comment>
<evidence type="ECO:0000256" key="4">
    <source>
        <dbReference type="ARBA" id="ARBA00022989"/>
    </source>
</evidence>
<evidence type="ECO:0000256" key="6">
    <source>
        <dbReference type="ARBA" id="ARBA00023136"/>
    </source>
</evidence>
<dbReference type="PANTHER" id="PTHR36964:SF1">
    <property type="entry name" value="PROTEIN-METHIONINE-SULFOXIDE REDUCTASE HEME-BINDING SUBUNIT MSRQ"/>
    <property type="match status" value="1"/>
</dbReference>
<keyword evidence="10" id="KW-1185">Reference proteome</keyword>
<comment type="caution">
    <text evidence="9">The sequence shown here is derived from an EMBL/GenBank/DDBJ whole genome shotgun (WGS) entry which is preliminary data.</text>
</comment>
<keyword evidence="7" id="KW-1003">Cell membrane</keyword>
<keyword evidence="4 7" id="KW-1133">Transmembrane helix</keyword>
<dbReference type="GO" id="GO:0009055">
    <property type="term" value="F:electron transfer activity"/>
    <property type="evidence" value="ECO:0007669"/>
    <property type="project" value="UniProtKB-UniRule"/>
</dbReference>
<keyword evidence="7" id="KW-0288">FMN</keyword>
<dbReference type="GO" id="GO:0020037">
    <property type="term" value="F:heme binding"/>
    <property type="evidence" value="ECO:0007669"/>
    <property type="project" value="UniProtKB-UniRule"/>
</dbReference>
<dbReference type="GO" id="GO:0005886">
    <property type="term" value="C:plasma membrane"/>
    <property type="evidence" value="ECO:0007669"/>
    <property type="project" value="UniProtKB-SubCell"/>
</dbReference>
<dbReference type="InterPro" id="IPR022837">
    <property type="entry name" value="MsrQ-like"/>
</dbReference>
<evidence type="ECO:0000313" key="9">
    <source>
        <dbReference type="EMBL" id="RLJ67793.1"/>
    </source>
</evidence>
<keyword evidence="7" id="KW-0349">Heme</keyword>
<dbReference type="GO" id="GO:0046872">
    <property type="term" value="F:metal ion binding"/>
    <property type="evidence" value="ECO:0007669"/>
    <property type="project" value="UniProtKB-KW"/>
</dbReference>
<dbReference type="GO" id="GO:0030091">
    <property type="term" value="P:protein repair"/>
    <property type="evidence" value="ECO:0007669"/>
    <property type="project" value="UniProtKB-UniRule"/>
</dbReference>
<evidence type="ECO:0000259" key="8">
    <source>
        <dbReference type="Pfam" id="PF01794"/>
    </source>
</evidence>
<comment type="caution">
    <text evidence="7">Lacks conserved residue(s) required for the propagation of feature annotation.</text>
</comment>
<keyword evidence="2 7" id="KW-0813">Transport</keyword>
<dbReference type="Pfam" id="PF01794">
    <property type="entry name" value="Ferric_reduct"/>
    <property type="match status" value="1"/>
</dbReference>
<evidence type="ECO:0000256" key="3">
    <source>
        <dbReference type="ARBA" id="ARBA00022692"/>
    </source>
</evidence>
<comment type="subcellular location">
    <subcellularLocation>
        <location evidence="7">Cell membrane</location>
        <topology evidence="7">Multi-pass membrane protein</topology>
    </subcellularLocation>
    <subcellularLocation>
        <location evidence="1">Membrane</location>
        <topology evidence="1">Multi-pass membrane protein</topology>
    </subcellularLocation>
</comment>
<dbReference type="GO" id="GO:0016679">
    <property type="term" value="F:oxidoreductase activity, acting on diphenols and related substances as donors"/>
    <property type="evidence" value="ECO:0007669"/>
    <property type="project" value="TreeGrafter"/>
</dbReference>
<dbReference type="PANTHER" id="PTHR36964">
    <property type="entry name" value="PROTEIN-METHIONINE-SULFOXIDE REDUCTASE HEME-BINDING SUBUNIT MSRQ"/>
    <property type="match status" value="1"/>
</dbReference>
<gene>
    <name evidence="7" type="primary">msrQ</name>
    <name evidence="9" type="ORF">DFR35_0343</name>
</gene>
<evidence type="ECO:0000256" key="1">
    <source>
        <dbReference type="ARBA" id="ARBA00004141"/>
    </source>
</evidence>
<sequence length="226" mass="26060">MPISDRQLAAVKAALFLLCLVPLARLGWDAWRNALGPNPIEAIQRGLGLWTLNLLVITLCVTPLRRLSGWAWLVRLRRMLGLYAFFYAALHFANYLWLDQFFDWNEIGRDILKRPFITVGFAAFVLLLPLAATSNRHALRRLGGRRWQALHRSIYPIAILAVIHYWWLVKRDVATPALYAIAVLALLGLRALWRDRERREQLAGKYAPQQPPRVRGRIIPIVSQRK</sequence>
<keyword evidence="6 7" id="KW-0472">Membrane</keyword>
<dbReference type="RefSeq" id="WP_121239755.1">
    <property type="nucleotide sequence ID" value="NZ_BHVV01000001.1"/>
</dbReference>
<organism evidence="9 10">
    <name type="scientific">Sulfurisoma sediminicola</name>
    <dbReference type="NCBI Taxonomy" id="1381557"/>
    <lineage>
        <taxon>Bacteria</taxon>
        <taxon>Pseudomonadati</taxon>
        <taxon>Pseudomonadota</taxon>
        <taxon>Betaproteobacteria</taxon>
        <taxon>Nitrosomonadales</taxon>
        <taxon>Sterolibacteriaceae</taxon>
        <taxon>Sulfurisoma</taxon>
    </lineage>
</organism>
<feature type="domain" description="Ferric oxidoreductase" evidence="8">
    <location>
        <begin position="48"/>
        <end position="162"/>
    </location>
</feature>
<dbReference type="Proteomes" id="UP000268908">
    <property type="component" value="Unassembled WGS sequence"/>
</dbReference>
<comment type="subunit">
    <text evidence="7">Heterodimer of a catalytic subunit (MsrP) and a heme-binding subunit (MsrQ).</text>
</comment>
<feature type="transmembrane region" description="Helical" evidence="7">
    <location>
        <begin position="117"/>
        <end position="137"/>
    </location>
</feature>
<feature type="transmembrane region" description="Helical" evidence="7">
    <location>
        <begin position="173"/>
        <end position="193"/>
    </location>
</feature>
<dbReference type="InterPro" id="IPR013130">
    <property type="entry name" value="Fe3_Rdtase_TM_dom"/>
</dbReference>
<evidence type="ECO:0000256" key="7">
    <source>
        <dbReference type="HAMAP-Rule" id="MF_01207"/>
    </source>
</evidence>